<feature type="region of interest" description="Disordered" evidence="1">
    <location>
        <begin position="265"/>
        <end position="301"/>
    </location>
</feature>
<dbReference type="Proteomes" id="UP000624325">
    <property type="component" value="Unassembled WGS sequence"/>
</dbReference>
<keyword evidence="3" id="KW-1185">Reference proteome</keyword>
<reference evidence="2 3" key="1">
    <citation type="submission" date="2021-01" db="EMBL/GenBank/DDBJ databases">
        <title>Whole genome shotgun sequence of Asanoa iriomotensis NBRC 100142.</title>
        <authorList>
            <person name="Komaki H."/>
            <person name="Tamura T."/>
        </authorList>
    </citation>
    <scope>NUCLEOTIDE SEQUENCE [LARGE SCALE GENOMIC DNA]</scope>
    <source>
        <strain evidence="2 3">NBRC 100142</strain>
    </source>
</reference>
<feature type="compositionally biased region" description="Basic and acidic residues" evidence="1">
    <location>
        <begin position="270"/>
        <end position="289"/>
    </location>
</feature>
<evidence type="ECO:0000313" key="3">
    <source>
        <dbReference type="Proteomes" id="UP000624325"/>
    </source>
</evidence>
<dbReference type="RefSeq" id="WP_203708461.1">
    <property type="nucleotide sequence ID" value="NZ_BAAALU010000016.1"/>
</dbReference>
<evidence type="ECO:0000313" key="2">
    <source>
        <dbReference type="EMBL" id="GIF61643.1"/>
    </source>
</evidence>
<name>A0ABQ4CFU2_9ACTN</name>
<sequence>MADLWMLALDALAERIRDGRIFPGDFYAIHAAAIAVIAELERPVWGRNWITIKTEGQPPPESLIAHADGLYELLPASRTAAVRIMETARSHDARRLETSIERLAFRIDMDNETDAVREALLVLQRNGRAACIWNGENTHAAAIPALARFTLVVHDQPAPNGRTVVHPPPISEAAAHVVTPIRAANGNREQTTNVDRLAQQTATDPHAVREAIRYLTRHTNTIVSRHDEPADVDQLPGHARFVVDVIDLDDPGRPRPERLLRVRLTPASHTADRAAGRRLSDCTPREGRRPSSGTTRALWGK</sequence>
<proteinExistence type="predicted"/>
<evidence type="ECO:0008006" key="4">
    <source>
        <dbReference type="Google" id="ProtNLM"/>
    </source>
</evidence>
<organism evidence="2 3">
    <name type="scientific">Asanoa iriomotensis</name>
    <dbReference type="NCBI Taxonomy" id="234613"/>
    <lineage>
        <taxon>Bacteria</taxon>
        <taxon>Bacillati</taxon>
        <taxon>Actinomycetota</taxon>
        <taxon>Actinomycetes</taxon>
        <taxon>Micromonosporales</taxon>
        <taxon>Micromonosporaceae</taxon>
        <taxon>Asanoa</taxon>
    </lineage>
</organism>
<dbReference type="EMBL" id="BONC01000118">
    <property type="protein sequence ID" value="GIF61643.1"/>
    <property type="molecule type" value="Genomic_DNA"/>
</dbReference>
<evidence type="ECO:0000256" key="1">
    <source>
        <dbReference type="SAM" id="MobiDB-lite"/>
    </source>
</evidence>
<comment type="caution">
    <text evidence="2">The sequence shown here is derived from an EMBL/GenBank/DDBJ whole genome shotgun (WGS) entry which is preliminary data.</text>
</comment>
<protein>
    <recommendedName>
        <fullName evidence="4">DUF222 domain-containing protein</fullName>
    </recommendedName>
</protein>
<gene>
    <name evidence="2" type="ORF">Air01nite_77380</name>
</gene>
<accession>A0ABQ4CFU2</accession>